<name>A0A9D1MFD8_9FIRM</name>
<keyword evidence="3" id="KW-0285">Flavoprotein</keyword>
<evidence type="ECO:0000256" key="3">
    <source>
        <dbReference type="ARBA" id="ARBA00022630"/>
    </source>
</evidence>
<accession>A0A9D1MFD8</accession>
<dbReference type="PANTHER" id="PTHR43567:SF1">
    <property type="entry name" value="FLAVOREDOXIN"/>
    <property type="match status" value="1"/>
</dbReference>
<reference evidence="6" key="2">
    <citation type="journal article" date="2021" name="PeerJ">
        <title>Extensive microbial diversity within the chicken gut microbiome revealed by metagenomics and culture.</title>
        <authorList>
            <person name="Gilroy R."/>
            <person name="Ravi A."/>
            <person name="Getino M."/>
            <person name="Pursley I."/>
            <person name="Horton D.L."/>
            <person name="Alikhan N.F."/>
            <person name="Baker D."/>
            <person name="Gharbi K."/>
            <person name="Hall N."/>
            <person name="Watson M."/>
            <person name="Adriaenssens E.M."/>
            <person name="Foster-Nyarko E."/>
            <person name="Jarju S."/>
            <person name="Secka A."/>
            <person name="Antonio M."/>
            <person name="Oren A."/>
            <person name="Chaudhuri R.R."/>
            <person name="La Ragione R."/>
            <person name="Hildebrand F."/>
            <person name="Pallen M.J."/>
        </authorList>
    </citation>
    <scope>NUCLEOTIDE SEQUENCE</scope>
    <source>
        <strain evidence="6">11687</strain>
    </source>
</reference>
<dbReference type="InterPro" id="IPR052174">
    <property type="entry name" value="Flavoredoxin"/>
</dbReference>
<dbReference type="InterPro" id="IPR048574">
    <property type="entry name" value="RUBY_RBDX"/>
</dbReference>
<dbReference type="GO" id="GO:0016646">
    <property type="term" value="F:oxidoreductase activity, acting on the CH-NH group of donors, NAD or NADP as acceptor"/>
    <property type="evidence" value="ECO:0007669"/>
    <property type="project" value="UniProtKB-ARBA"/>
</dbReference>
<evidence type="ECO:0000256" key="1">
    <source>
        <dbReference type="ARBA" id="ARBA00001917"/>
    </source>
</evidence>
<proteinExistence type="inferred from homology"/>
<comment type="cofactor">
    <cofactor evidence="2">
        <name>Fe(3+)</name>
        <dbReference type="ChEBI" id="CHEBI:29034"/>
    </cofactor>
</comment>
<dbReference type="Pfam" id="PF01613">
    <property type="entry name" value="Flavin_Reduct"/>
    <property type="match status" value="1"/>
</dbReference>
<gene>
    <name evidence="6" type="ORF">IAC57_04055</name>
</gene>
<dbReference type="InterPro" id="IPR012349">
    <property type="entry name" value="Split_barrel_FMN-bd"/>
</dbReference>
<dbReference type="GO" id="GO:0005506">
    <property type="term" value="F:iron ion binding"/>
    <property type="evidence" value="ECO:0007669"/>
    <property type="project" value="InterPro"/>
</dbReference>
<dbReference type="CDD" id="cd00350">
    <property type="entry name" value="rubredoxin_like"/>
    <property type="match status" value="1"/>
</dbReference>
<dbReference type="PANTHER" id="PTHR43567">
    <property type="entry name" value="FLAVOREDOXIN-RELATED-RELATED"/>
    <property type="match status" value="1"/>
</dbReference>
<dbReference type="InterPro" id="IPR002563">
    <property type="entry name" value="Flavin_Rdtase-like_dom"/>
</dbReference>
<evidence type="ECO:0000313" key="7">
    <source>
        <dbReference type="Proteomes" id="UP000824081"/>
    </source>
</evidence>
<dbReference type="EMBL" id="DVMZ01000106">
    <property type="protein sequence ID" value="HIU59259.1"/>
    <property type="molecule type" value="Genomic_DNA"/>
</dbReference>
<sequence>MEKEAMFKLTYGLFVLSVNDGSKDNGCIVNTVSMLTDNPKRITVYVNKLNYTEQMIRRSGKFNVSVLTESAPFEIFRQFGFSSGRDVYKFAGKTYPRTSNGLYYIPEHTNAVISAKVTDMLDYGTHTLFVAEVTEAKVLSSEPSVTYEYYFAHIKPKPGAAAEEKKDPKLHRWVCKICGYVYEGESLPADYICPLCKHGAEDFEQID</sequence>
<comment type="cofactor">
    <cofactor evidence="1">
        <name>FMN</name>
        <dbReference type="ChEBI" id="CHEBI:58210"/>
    </cofactor>
</comment>
<dbReference type="Gene3D" id="2.30.110.10">
    <property type="entry name" value="Electron Transport, Fmn-binding Protein, Chain A"/>
    <property type="match status" value="1"/>
</dbReference>
<evidence type="ECO:0000313" key="6">
    <source>
        <dbReference type="EMBL" id="HIU59259.1"/>
    </source>
</evidence>
<comment type="similarity">
    <text evidence="4">Belongs to the flavoredoxin family.</text>
</comment>
<dbReference type="Gene3D" id="2.20.28.10">
    <property type="match status" value="1"/>
</dbReference>
<dbReference type="InterPro" id="IPR024934">
    <property type="entry name" value="Rubredoxin-like_dom"/>
</dbReference>
<feature type="domain" description="Rubredoxin-like" evidence="5">
    <location>
        <begin position="170"/>
        <end position="206"/>
    </location>
</feature>
<dbReference type="SMART" id="SM00903">
    <property type="entry name" value="Flavin_Reduct"/>
    <property type="match status" value="1"/>
</dbReference>
<dbReference type="PROSITE" id="PS50903">
    <property type="entry name" value="RUBREDOXIN_LIKE"/>
    <property type="match status" value="1"/>
</dbReference>
<organism evidence="6 7">
    <name type="scientific">Candidatus Scatosoma pullistercoris</name>
    <dbReference type="NCBI Taxonomy" id="2840934"/>
    <lineage>
        <taxon>Bacteria</taxon>
        <taxon>Bacillati</taxon>
        <taxon>Bacillota</taxon>
        <taxon>Clostridia</taxon>
        <taxon>Candidatus Scatosoma</taxon>
    </lineage>
</organism>
<dbReference type="GO" id="GO:0010181">
    <property type="term" value="F:FMN binding"/>
    <property type="evidence" value="ECO:0007669"/>
    <property type="project" value="InterPro"/>
</dbReference>
<dbReference type="Pfam" id="PF21349">
    <property type="entry name" value="RUBY_RBDX"/>
    <property type="match status" value="1"/>
</dbReference>
<evidence type="ECO:0000256" key="4">
    <source>
        <dbReference type="ARBA" id="ARBA00038054"/>
    </source>
</evidence>
<protein>
    <submittedName>
        <fullName evidence="6">Flavin reductase</fullName>
    </submittedName>
</protein>
<dbReference type="SUPFAM" id="SSF57802">
    <property type="entry name" value="Rubredoxin-like"/>
    <property type="match status" value="1"/>
</dbReference>
<evidence type="ECO:0000259" key="5">
    <source>
        <dbReference type="PROSITE" id="PS50903"/>
    </source>
</evidence>
<dbReference type="AlphaFoldDB" id="A0A9D1MFD8"/>
<dbReference type="SUPFAM" id="SSF50475">
    <property type="entry name" value="FMN-binding split barrel"/>
    <property type="match status" value="1"/>
</dbReference>
<evidence type="ECO:0000256" key="2">
    <source>
        <dbReference type="ARBA" id="ARBA00001965"/>
    </source>
</evidence>
<reference evidence="6" key="1">
    <citation type="submission" date="2020-10" db="EMBL/GenBank/DDBJ databases">
        <authorList>
            <person name="Gilroy R."/>
        </authorList>
    </citation>
    <scope>NUCLEOTIDE SEQUENCE</scope>
    <source>
        <strain evidence="6">11687</strain>
    </source>
</reference>
<dbReference type="Proteomes" id="UP000824081">
    <property type="component" value="Unassembled WGS sequence"/>
</dbReference>
<comment type="caution">
    <text evidence="6">The sequence shown here is derived from an EMBL/GenBank/DDBJ whole genome shotgun (WGS) entry which is preliminary data.</text>
</comment>